<dbReference type="AlphaFoldDB" id="A0A9D1GSN4"/>
<protein>
    <submittedName>
        <fullName evidence="1">Uncharacterized protein</fullName>
    </submittedName>
</protein>
<dbReference type="Proteomes" id="UP000886758">
    <property type="component" value="Unassembled WGS sequence"/>
</dbReference>
<name>A0A9D1GSN4_9MOLU</name>
<reference evidence="1" key="2">
    <citation type="journal article" date="2021" name="PeerJ">
        <title>Extensive microbial diversity within the chicken gut microbiome revealed by metagenomics and culture.</title>
        <authorList>
            <person name="Gilroy R."/>
            <person name="Ravi A."/>
            <person name="Getino M."/>
            <person name="Pursley I."/>
            <person name="Horton D.L."/>
            <person name="Alikhan N.F."/>
            <person name="Baker D."/>
            <person name="Gharbi K."/>
            <person name="Hall N."/>
            <person name="Watson M."/>
            <person name="Adriaenssens E.M."/>
            <person name="Foster-Nyarko E."/>
            <person name="Jarju S."/>
            <person name="Secka A."/>
            <person name="Antonio M."/>
            <person name="Oren A."/>
            <person name="Chaudhuri R.R."/>
            <person name="La Ragione R."/>
            <person name="Hildebrand F."/>
            <person name="Pallen M.J."/>
        </authorList>
    </citation>
    <scope>NUCLEOTIDE SEQUENCE</scope>
    <source>
        <strain evidence="1">ChiW17-6978</strain>
    </source>
</reference>
<reference evidence="1" key="1">
    <citation type="submission" date="2020-10" db="EMBL/GenBank/DDBJ databases">
        <authorList>
            <person name="Gilroy R."/>
        </authorList>
    </citation>
    <scope>NUCLEOTIDE SEQUENCE</scope>
    <source>
        <strain evidence="1">ChiW17-6978</strain>
    </source>
</reference>
<accession>A0A9D1GSN4</accession>
<organism evidence="1 2">
    <name type="scientific">Candidatus Pelethenecus faecipullorum</name>
    <dbReference type="NCBI Taxonomy" id="2840900"/>
    <lineage>
        <taxon>Bacteria</taxon>
        <taxon>Bacillati</taxon>
        <taxon>Mycoplasmatota</taxon>
        <taxon>Mollicutes</taxon>
        <taxon>Candidatus Pelethenecus</taxon>
    </lineage>
</organism>
<proteinExistence type="predicted"/>
<comment type="caution">
    <text evidence="1">The sequence shown here is derived from an EMBL/GenBank/DDBJ whole genome shotgun (WGS) entry which is preliminary data.</text>
</comment>
<sequence>MSDNIQQKIDYNKWLESEKLHKDMCGSYDFCHYCDKSLTNPCAHAVDAIEKALKETAYRKTGK</sequence>
<evidence type="ECO:0000313" key="1">
    <source>
        <dbReference type="EMBL" id="HIT50489.1"/>
    </source>
</evidence>
<gene>
    <name evidence="1" type="ORF">IAD46_05620</name>
</gene>
<evidence type="ECO:0000313" key="2">
    <source>
        <dbReference type="Proteomes" id="UP000886758"/>
    </source>
</evidence>
<dbReference type="EMBL" id="DVLF01000177">
    <property type="protein sequence ID" value="HIT50489.1"/>
    <property type="molecule type" value="Genomic_DNA"/>
</dbReference>